<feature type="domain" description="L,D-TPase catalytic" evidence="8">
    <location>
        <begin position="60"/>
        <end position="182"/>
    </location>
</feature>
<organism evidence="9 10">
    <name type="scientific">Kistimonas scapharcae</name>
    <dbReference type="NCBI Taxonomy" id="1036133"/>
    <lineage>
        <taxon>Bacteria</taxon>
        <taxon>Pseudomonadati</taxon>
        <taxon>Pseudomonadota</taxon>
        <taxon>Gammaproteobacteria</taxon>
        <taxon>Oceanospirillales</taxon>
        <taxon>Endozoicomonadaceae</taxon>
        <taxon>Kistimonas</taxon>
    </lineage>
</organism>
<dbReference type="InterPro" id="IPR050979">
    <property type="entry name" value="LD-transpeptidase"/>
</dbReference>
<comment type="pathway">
    <text evidence="1 7">Cell wall biogenesis; peptidoglycan biosynthesis.</text>
</comment>
<sequence length="184" mass="20504">MDSEPEFYCSQDKPCGNAANTYRSLANSPAVKYLDLKPQEFTEDILLSFPPQIPSIRQDIFVYSPRINVWAAYSSAGQLVGMGRASGGQDWCADTNSHCRTPDGAFRIYRKGTSKCYSNTYPIGEGGAPMPYCMFFRQGYAIHGSDHVPNRPASHGCIRVRVDAAKWLHQEFIDYGSTVVVLPY</sequence>
<name>A0ABP8VCE9_9GAMM</name>
<comment type="caution">
    <text evidence="9">The sequence shown here is derived from an EMBL/GenBank/DDBJ whole genome shotgun (WGS) entry which is preliminary data.</text>
</comment>
<dbReference type="InterPro" id="IPR038063">
    <property type="entry name" value="Transpep_catalytic_dom"/>
</dbReference>
<evidence type="ECO:0000313" key="10">
    <source>
        <dbReference type="Proteomes" id="UP001500604"/>
    </source>
</evidence>
<feature type="active site" description="Nucleophile" evidence="7">
    <location>
        <position position="157"/>
    </location>
</feature>
<keyword evidence="6 7" id="KW-0961">Cell wall biogenesis/degradation</keyword>
<dbReference type="PROSITE" id="PS52029">
    <property type="entry name" value="LD_TPASE"/>
    <property type="match status" value="1"/>
</dbReference>
<dbReference type="PANTHER" id="PTHR30582:SF2">
    <property type="entry name" value="L,D-TRANSPEPTIDASE YCIB-RELATED"/>
    <property type="match status" value="1"/>
</dbReference>
<dbReference type="PANTHER" id="PTHR30582">
    <property type="entry name" value="L,D-TRANSPEPTIDASE"/>
    <property type="match status" value="1"/>
</dbReference>
<keyword evidence="4 7" id="KW-0133">Cell shape</keyword>
<evidence type="ECO:0000256" key="5">
    <source>
        <dbReference type="ARBA" id="ARBA00022984"/>
    </source>
</evidence>
<keyword evidence="3" id="KW-0808">Transferase</keyword>
<dbReference type="Pfam" id="PF03734">
    <property type="entry name" value="YkuD"/>
    <property type="match status" value="1"/>
</dbReference>
<evidence type="ECO:0000256" key="6">
    <source>
        <dbReference type="ARBA" id="ARBA00023316"/>
    </source>
</evidence>
<feature type="active site" description="Proton donor/acceptor" evidence="7">
    <location>
        <position position="143"/>
    </location>
</feature>
<dbReference type="Gene3D" id="2.40.440.10">
    <property type="entry name" value="L,D-transpeptidase catalytic domain-like"/>
    <property type="match status" value="1"/>
</dbReference>
<evidence type="ECO:0000256" key="3">
    <source>
        <dbReference type="ARBA" id="ARBA00022679"/>
    </source>
</evidence>
<keyword evidence="5 7" id="KW-0573">Peptidoglycan synthesis</keyword>
<dbReference type="Proteomes" id="UP001500604">
    <property type="component" value="Unassembled WGS sequence"/>
</dbReference>
<keyword evidence="10" id="KW-1185">Reference proteome</keyword>
<dbReference type="CDD" id="cd16913">
    <property type="entry name" value="YkuD_like"/>
    <property type="match status" value="1"/>
</dbReference>
<evidence type="ECO:0000256" key="1">
    <source>
        <dbReference type="ARBA" id="ARBA00004752"/>
    </source>
</evidence>
<dbReference type="EMBL" id="BAABFL010000479">
    <property type="protein sequence ID" value="GAA4652667.1"/>
    <property type="molecule type" value="Genomic_DNA"/>
</dbReference>
<dbReference type="RefSeq" id="WP_345199276.1">
    <property type="nucleotide sequence ID" value="NZ_BAABFL010000479.1"/>
</dbReference>
<dbReference type="SUPFAM" id="SSF141523">
    <property type="entry name" value="L,D-transpeptidase catalytic domain-like"/>
    <property type="match status" value="1"/>
</dbReference>
<proteinExistence type="inferred from homology"/>
<comment type="similarity">
    <text evidence="2">Belongs to the YkuD family.</text>
</comment>
<protein>
    <submittedName>
        <fullName evidence="9">L,D-transpeptidase</fullName>
    </submittedName>
</protein>
<evidence type="ECO:0000313" key="9">
    <source>
        <dbReference type="EMBL" id="GAA4652667.1"/>
    </source>
</evidence>
<evidence type="ECO:0000259" key="8">
    <source>
        <dbReference type="PROSITE" id="PS52029"/>
    </source>
</evidence>
<reference evidence="10" key="1">
    <citation type="journal article" date="2019" name="Int. J. Syst. Evol. Microbiol.">
        <title>The Global Catalogue of Microorganisms (GCM) 10K type strain sequencing project: providing services to taxonomists for standard genome sequencing and annotation.</title>
        <authorList>
            <consortium name="The Broad Institute Genomics Platform"/>
            <consortium name="The Broad Institute Genome Sequencing Center for Infectious Disease"/>
            <person name="Wu L."/>
            <person name="Ma J."/>
        </authorList>
    </citation>
    <scope>NUCLEOTIDE SEQUENCE [LARGE SCALE GENOMIC DNA]</scope>
    <source>
        <strain evidence="10">JCM 17805</strain>
    </source>
</reference>
<dbReference type="InterPro" id="IPR005490">
    <property type="entry name" value="LD_TPept_cat_dom"/>
</dbReference>
<evidence type="ECO:0000256" key="2">
    <source>
        <dbReference type="ARBA" id="ARBA00005992"/>
    </source>
</evidence>
<gene>
    <name evidence="9" type="ORF">GCM10023116_49510</name>
</gene>
<evidence type="ECO:0000256" key="7">
    <source>
        <dbReference type="PROSITE-ProRule" id="PRU01373"/>
    </source>
</evidence>
<evidence type="ECO:0000256" key="4">
    <source>
        <dbReference type="ARBA" id="ARBA00022960"/>
    </source>
</evidence>
<accession>A0ABP8VCE9</accession>